<name>A0A7G1G276_9BACT</name>
<feature type="transmembrane region" description="Helical" evidence="1">
    <location>
        <begin position="98"/>
        <end position="116"/>
    </location>
</feature>
<keyword evidence="3" id="KW-1185">Reference proteome</keyword>
<evidence type="ECO:0000313" key="3">
    <source>
        <dbReference type="Proteomes" id="UP000516361"/>
    </source>
</evidence>
<dbReference type="Proteomes" id="UP000516361">
    <property type="component" value="Chromosome"/>
</dbReference>
<organism evidence="2 3">
    <name type="scientific">Tepiditoga spiralis</name>
    <dbReference type="NCBI Taxonomy" id="2108365"/>
    <lineage>
        <taxon>Bacteria</taxon>
        <taxon>Thermotogati</taxon>
        <taxon>Thermotogota</taxon>
        <taxon>Thermotogae</taxon>
        <taxon>Petrotogales</taxon>
        <taxon>Petrotogaceae</taxon>
        <taxon>Tepiditoga</taxon>
    </lineage>
</organism>
<feature type="transmembrane region" description="Helical" evidence="1">
    <location>
        <begin position="14"/>
        <end position="35"/>
    </location>
</feature>
<keyword evidence="1" id="KW-0812">Transmembrane</keyword>
<feature type="transmembrane region" description="Helical" evidence="1">
    <location>
        <begin position="136"/>
        <end position="154"/>
    </location>
</feature>
<evidence type="ECO:0008006" key="4">
    <source>
        <dbReference type="Google" id="ProtNLM"/>
    </source>
</evidence>
<sequence length="229" mass="26174">MEELNQVTKFISNYYDVLISSWYVLFPIAAFFVFFSKLSSKISIFLIGMYMSYTILIPYAMKLEQIKNLLEKYTDYKFMIFLIVSIIFGIIFYSLVKVAIIISGFTMGGLLGFALGNFLVSSNPEFLTKLPFDSSYIPWMGLVIIGLIVAFIISKDFEKMIAALSVIFGSLMMSFYTLFLLEKYSSLKIGDNTILMSLESISRPETITFLGCFIVYMAIGFFFIMRKGK</sequence>
<feature type="transmembrane region" description="Helical" evidence="1">
    <location>
        <begin position="206"/>
        <end position="225"/>
    </location>
</feature>
<feature type="transmembrane region" description="Helical" evidence="1">
    <location>
        <begin position="42"/>
        <end position="61"/>
    </location>
</feature>
<keyword evidence="1" id="KW-1133">Transmembrane helix</keyword>
<dbReference type="InParanoid" id="A0A7G1G276"/>
<evidence type="ECO:0000313" key="2">
    <source>
        <dbReference type="EMBL" id="BBE30338.1"/>
    </source>
</evidence>
<accession>A0A7G1G276</accession>
<feature type="transmembrane region" description="Helical" evidence="1">
    <location>
        <begin position="76"/>
        <end position="93"/>
    </location>
</feature>
<evidence type="ECO:0000256" key="1">
    <source>
        <dbReference type="SAM" id="Phobius"/>
    </source>
</evidence>
<proteinExistence type="predicted"/>
<dbReference type="EMBL" id="AP018712">
    <property type="protein sequence ID" value="BBE30338.1"/>
    <property type="molecule type" value="Genomic_DNA"/>
</dbReference>
<protein>
    <recommendedName>
        <fullName evidence="4">DUF4203 domain-containing protein</fullName>
    </recommendedName>
</protein>
<dbReference type="KEGG" id="ocy:OSSY52_04790"/>
<keyword evidence="1" id="KW-0472">Membrane</keyword>
<dbReference type="AlphaFoldDB" id="A0A7G1G276"/>
<gene>
    <name evidence="2" type="ORF">OSSY52_04790</name>
</gene>
<feature type="transmembrane region" description="Helical" evidence="1">
    <location>
        <begin position="161"/>
        <end position="181"/>
    </location>
</feature>
<reference evidence="2 3" key="1">
    <citation type="submission" date="2018-06" db="EMBL/GenBank/DDBJ databases">
        <title>Genome sequencing of Oceanotoga sp. sy52.</title>
        <authorList>
            <person name="Mori K."/>
        </authorList>
    </citation>
    <scope>NUCLEOTIDE SEQUENCE [LARGE SCALE GENOMIC DNA]</scope>
    <source>
        <strain evidence="3">sy52</strain>
    </source>
</reference>
<dbReference type="RefSeq" id="WP_190615450.1">
    <property type="nucleotide sequence ID" value="NZ_AP018712.1"/>
</dbReference>